<reference evidence="2" key="1">
    <citation type="journal article" date="2019" name="Int. J. Syst. Evol. Microbiol.">
        <title>The Global Catalogue of Microorganisms (GCM) 10K type strain sequencing project: providing services to taxonomists for standard genome sequencing and annotation.</title>
        <authorList>
            <consortium name="The Broad Institute Genomics Platform"/>
            <consortium name="The Broad Institute Genome Sequencing Center for Infectious Disease"/>
            <person name="Wu L."/>
            <person name="Ma J."/>
        </authorList>
    </citation>
    <scope>NUCLEOTIDE SEQUENCE [LARGE SCALE GENOMIC DNA]</scope>
    <source>
        <strain evidence="2">CCUG 36956</strain>
    </source>
</reference>
<dbReference type="Gene3D" id="3.30.530.20">
    <property type="match status" value="1"/>
</dbReference>
<keyword evidence="2" id="KW-1185">Reference proteome</keyword>
<comment type="caution">
    <text evidence="1">The sequence shown here is derived from an EMBL/GenBank/DDBJ whole genome shotgun (WGS) entry which is preliminary data.</text>
</comment>
<name>A0ABW1JQJ8_9NOCA</name>
<protein>
    <submittedName>
        <fullName evidence="1">SRPBCC family protein</fullName>
    </submittedName>
</protein>
<dbReference type="CDD" id="cd07812">
    <property type="entry name" value="SRPBCC"/>
    <property type="match status" value="1"/>
</dbReference>
<evidence type="ECO:0000313" key="2">
    <source>
        <dbReference type="Proteomes" id="UP001596223"/>
    </source>
</evidence>
<dbReference type="Pfam" id="PF10604">
    <property type="entry name" value="Polyketide_cyc2"/>
    <property type="match status" value="1"/>
</dbReference>
<dbReference type="RefSeq" id="WP_378601508.1">
    <property type="nucleotide sequence ID" value="NZ_JBHSQN010000002.1"/>
</dbReference>
<gene>
    <name evidence="1" type="ORF">ACFP3H_07660</name>
</gene>
<proteinExistence type="predicted"/>
<accession>A0ABW1JQJ8</accession>
<organism evidence="1 2">
    <name type="scientific">Nocardia lasii</name>
    <dbReference type="NCBI Taxonomy" id="1616107"/>
    <lineage>
        <taxon>Bacteria</taxon>
        <taxon>Bacillati</taxon>
        <taxon>Actinomycetota</taxon>
        <taxon>Actinomycetes</taxon>
        <taxon>Mycobacteriales</taxon>
        <taxon>Nocardiaceae</taxon>
        <taxon>Nocardia</taxon>
    </lineage>
</organism>
<dbReference type="InterPro" id="IPR019587">
    <property type="entry name" value="Polyketide_cyclase/dehydratase"/>
</dbReference>
<dbReference type="InterPro" id="IPR023393">
    <property type="entry name" value="START-like_dom_sf"/>
</dbReference>
<evidence type="ECO:0000313" key="1">
    <source>
        <dbReference type="EMBL" id="MFC6010923.1"/>
    </source>
</evidence>
<dbReference type="SUPFAM" id="SSF55961">
    <property type="entry name" value="Bet v1-like"/>
    <property type="match status" value="1"/>
</dbReference>
<sequence>MNDDSLVQVRRTVPASIQDVFAVLADGWLCAGWVVGASHIRDVDRGWPRVGTRIHHSVGPWPFTVEDVTAVRAVDPPHSLELDARAWPFGAAVVRLDLRATAPGTTEIVMGERAVRGPGRLLPRAVQELLLRPRNRESLARLSDLAVGMSRSEADAP</sequence>
<dbReference type="EMBL" id="JBHSQN010000002">
    <property type="protein sequence ID" value="MFC6010923.1"/>
    <property type="molecule type" value="Genomic_DNA"/>
</dbReference>
<dbReference type="Proteomes" id="UP001596223">
    <property type="component" value="Unassembled WGS sequence"/>
</dbReference>